<organism evidence="3 4">
    <name type="scientific">Peribacillus simplex</name>
    <dbReference type="NCBI Taxonomy" id="1478"/>
    <lineage>
        <taxon>Bacteria</taxon>
        <taxon>Bacillati</taxon>
        <taxon>Bacillota</taxon>
        <taxon>Bacilli</taxon>
        <taxon>Bacillales</taxon>
        <taxon>Bacillaceae</taxon>
        <taxon>Peribacillus</taxon>
    </lineage>
</organism>
<evidence type="ECO:0000256" key="2">
    <source>
        <dbReference type="ARBA" id="ARBA00023121"/>
    </source>
</evidence>
<dbReference type="PANTHER" id="PTHR33434:SF8">
    <property type="entry name" value="DEGV DOMAIN-CONTAINING PROTEIN SPR1019"/>
    <property type="match status" value="1"/>
</dbReference>
<evidence type="ECO:0000313" key="3">
    <source>
        <dbReference type="EMBL" id="CAH0305704.1"/>
    </source>
</evidence>
<comment type="caution">
    <text evidence="3">The sequence shown here is derived from an EMBL/GenBank/DDBJ whole genome shotgun (WGS) entry which is preliminary data.</text>
</comment>
<comment type="function">
    <text evidence="1">May bind long-chain fatty acids, such as palmitate, and may play a role in lipid transport or fatty acid metabolism.</text>
</comment>
<dbReference type="Pfam" id="PF02645">
    <property type="entry name" value="DegV"/>
    <property type="match status" value="1"/>
</dbReference>
<protein>
    <submittedName>
        <fullName evidence="3">DegV domain-containing protein SA1258</fullName>
    </submittedName>
</protein>
<dbReference type="InterPro" id="IPR003797">
    <property type="entry name" value="DegV"/>
</dbReference>
<dbReference type="Proteomes" id="UP000789326">
    <property type="component" value="Unassembled WGS sequence"/>
</dbReference>
<dbReference type="InterPro" id="IPR050270">
    <property type="entry name" value="DegV_domain_contain"/>
</dbReference>
<reference evidence="3" key="1">
    <citation type="submission" date="2021-11" db="EMBL/GenBank/DDBJ databases">
        <authorList>
            <person name="Bulgarelli D."/>
        </authorList>
    </citation>
    <scope>NUCLEOTIDE SEQUENCE</scope>
    <source>
        <strain evidence="3">Bi133</strain>
    </source>
</reference>
<dbReference type="InterPro" id="IPR043168">
    <property type="entry name" value="DegV_C"/>
</dbReference>
<dbReference type="PANTHER" id="PTHR33434">
    <property type="entry name" value="DEGV DOMAIN-CONTAINING PROTEIN DR_1986-RELATED"/>
    <property type="match status" value="1"/>
</dbReference>
<dbReference type="NCBIfam" id="TIGR00762">
    <property type="entry name" value="DegV"/>
    <property type="match status" value="1"/>
</dbReference>
<dbReference type="SUPFAM" id="SSF82549">
    <property type="entry name" value="DAK1/DegV-like"/>
    <property type="match status" value="1"/>
</dbReference>
<accession>A0A9W4L7I1</accession>
<dbReference type="GO" id="GO:0008289">
    <property type="term" value="F:lipid binding"/>
    <property type="evidence" value="ECO:0007669"/>
    <property type="project" value="UniProtKB-KW"/>
</dbReference>
<evidence type="ECO:0000256" key="1">
    <source>
        <dbReference type="ARBA" id="ARBA00003238"/>
    </source>
</evidence>
<name>A0A9W4L7I1_9BACI</name>
<dbReference type="EMBL" id="CAKKMG010000118">
    <property type="protein sequence ID" value="CAH0305704.1"/>
    <property type="molecule type" value="Genomic_DNA"/>
</dbReference>
<dbReference type="Gene3D" id="3.30.1180.10">
    <property type="match status" value="1"/>
</dbReference>
<dbReference type="AlphaFoldDB" id="A0A9W4L7I1"/>
<proteinExistence type="predicted"/>
<sequence>MMNKVKIVTDSTVDMTPEELKFYDITMVPLSIFIDGETFLDKVEIEQEEFLKRMNQSKELPKSSQPAVGTFVEVYDELGKDGSEIISIHMTGGMSGTVRSAESAASMSEAKVTVLDSKFISKAMSFQVVEAAKMAKEGKSVAEIIERLEHIKKQSSLIIVIETLDNLVKGGRIGKVSAFIGSLLHIKPIALLDDGVLNPVSKARSQSQVVKFIIKKFKEDTQGKKIRGIGFVHANGLEIADKVRQAIADLTGYQDIKIEATTAVVSTHTGEGAMAIMYYWD</sequence>
<evidence type="ECO:0000313" key="4">
    <source>
        <dbReference type="Proteomes" id="UP000789326"/>
    </source>
</evidence>
<keyword evidence="2" id="KW-0446">Lipid-binding</keyword>
<dbReference type="PROSITE" id="PS51482">
    <property type="entry name" value="DEGV"/>
    <property type="match status" value="1"/>
</dbReference>
<gene>
    <name evidence="3" type="ORF">SRABI133_04732</name>
</gene>
<dbReference type="Gene3D" id="3.40.50.10170">
    <property type="match status" value="1"/>
</dbReference>